<name>A0A0M3AHB9_9SPHN</name>
<sequence length="69" mass="7191">MGTTSTIEPIALPPKMAFAAIGVGVTKGYELIAAGELETFKIGRATRITTSSIKALVARRLEAQSKDAA</sequence>
<dbReference type="STRING" id="56193.YP76_25445"/>
<proteinExistence type="predicted"/>
<protein>
    <recommendedName>
        <fullName evidence="3">Excisionase</fullName>
    </recommendedName>
</protein>
<keyword evidence="2" id="KW-1185">Reference proteome</keyword>
<accession>A0A0M3AHB9</accession>
<dbReference type="EMBL" id="LBIC01000021">
    <property type="protein sequence ID" value="KKW89423.1"/>
    <property type="molecule type" value="Genomic_DNA"/>
</dbReference>
<gene>
    <name evidence="1" type="ORF">YP76_25445</name>
</gene>
<evidence type="ECO:0000313" key="2">
    <source>
        <dbReference type="Proteomes" id="UP000033874"/>
    </source>
</evidence>
<comment type="caution">
    <text evidence="1">The sequence shown here is derived from an EMBL/GenBank/DDBJ whole genome shotgun (WGS) entry which is preliminary data.</text>
</comment>
<organism evidence="1 2">
    <name type="scientific">Sphingobium chungbukense</name>
    <dbReference type="NCBI Taxonomy" id="56193"/>
    <lineage>
        <taxon>Bacteria</taxon>
        <taxon>Pseudomonadati</taxon>
        <taxon>Pseudomonadota</taxon>
        <taxon>Alphaproteobacteria</taxon>
        <taxon>Sphingomonadales</taxon>
        <taxon>Sphingomonadaceae</taxon>
        <taxon>Sphingobium</taxon>
    </lineage>
</organism>
<reference evidence="1 2" key="1">
    <citation type="submission" date="2015-04" db="EMBL/GenBank/DDBJ databases">
        <title>Genome sequence of aromatic hydrocarbons-degrading Sphingobium chungbukense DJ77.</title>
        <authorList>
            <person name="Kim Y.-C."/>
            <person name="Chae J.-C."/>
        </authorList>
    </citation>
    <scope>NUCLEOTIDE SEQUENCE [LARGE SCALE GENOMIC DNA]</scope>
    <source>
        <strain evidence="1 2">DJ77</strain>
    </source>
</reference>
<evidence type="ECO:0000313" key="1">
    <source>
        <dbReference type="EMBL" id="KKW89423.1"/>
    </source>
</evidence>
<dbReference type="PATRIC" id="fig|56193.3.peg.5373"/>
<evidence type="ECO:0008006" key="3">
    <source>
        <dbReference type="Google" id="ProtNLM"/>
    </source>
</evidence>
<dbReference type="Proteomes" id="UP000033874">
    <property type="component" value="Unassembled WGS sequence"/>
</dbReference>
<dbReference type="AlphaFoldDB" id="A0A0M3AHB9"/>